<evidence type="ECO:0000256" key="4">
    <source>
        <dbReference type="SAM" id="Phobius"/>
    </source>
</evidence>
<dbReference type="PROSITE" id="PS50887">
    <property type="entry name" value="GGDEF"/>
    <property type="match status" value="1"/>
</dbReference>
<dbReference type="Gene3D" id="3.30.70.270">
    <property type="match status" value="1"/>
</dbReference>
<sequence length="511" mass="57299">MLVPANLKFRWFLISAGVGVILTIIISAILTQVATSRLEHQVGSGLGEVAYQMSDKLERGMFERYRDMQVAATLIEQMSVREDYLSEIDAMLSMLQQSYPYYAWIGVTDTEGVVKVSTGGLLEGEDVSARPWFRQARDNYFIGDVHGALLLEQKLNPDSEQPLRFVDVAMPLHNKQGEYIGVIGSHLDWTWAEEMRASIAPSLENYDDAELLIVSSERLVLLGPPELREKPLPLNLSEQLRTNNYAVETWPDGNQYVTGYAETTGYREYEGPRWQILVRIPVSSAFEPIEALRVQVLWIGSGIALVLALVGWLSAERMARPLANINKRLEREMQERTAELQTTNARLEQLATTDSLTRLANRRALLVGAEAMMERAARKDMPLAVLMLDLDYFKKINDKYGHAAGDEVLESVGQLLSSTVRQIDIAARTGGEEFTILLEDSTLEGAVLVAERLVQRMQQLYFGADGESFNVTMSIGVTMWEPGERIDKTFARADAALYEAKQKGRNRVITA</sequence>
<dbReference type="GO" id="GO:0052621">
    <property type="term" value="F:diguanylate cyclase activity"/>
    <property type="evidence" value="ECO:0007669"/>
    <property type="project" value="UniProtKB-EC"/>
</dbReference>
<evidence type="ECO:0000256" key="1">
    <source>
        <dbReference type="ARBA" id="ARBA00001946"/>
    </source>
</evidence>
<name>A0A094IU49_9GAMM</name>
<dbReference type="STRING" id="435908.IDSA_09080"/>
<dbReference type="InterPro" id="IPR050469">
    <property type="entry name" value="Diguanylate_Cyclase"/>
</dbReference>
<dbReference type="EC" id="2.7.7.65" evidence="2"/>
<dbReference type="RefSeq" id="WP_034776002.1">
    <property type="nucleotide sequence ID" value="NZ_JPER01000004.1"/>
</dbReference>
<dbReference type="InterPro" id="IPR029787">
    <property type="entry name" value="Nucleotide_cyclase"/>
</dbReference>
<dbReference type="Proteomes" id="UP000054363">
    <property type="component" value="Unassembled WGS sequence"/>
</dbReference>
<keyword evidence="4" id="KW-1133">Transmembrane helix</keyword>
<protein>
    <recommendedName>
        <fullName evidence="2">diguanylate cyclase</fullName>
        <ecNumber evidence="2">2.7.7.65</ecNumber>
    </recommendedName>
</protein>
<dbReference type="Gene3D" id="3.30.450.20">
    <property type="entry name" value="PAS domain"/>
    <property type="match status" value="1"/>
</dbReference>
<dbReference type="FunFam" id="3.30.70.270:FF:000001">
    <property type="entry name" value="Diguanylate cyclase domain protein"/>
    <property type="match status" value="1"/>
</dbReference>
<evidence type="ECO:0000259" key="5">
    <source>
        <dbReference type="PROSITE" id="PS50887"/>
    </source>
</evidence>
<keyword evidence="4" id="KW-0472">Membrane</keyword>
<dbReference type="OrthoDB" id="9812260at2"/>
<dbReference type="Pfam" id="PF00990">
    <property type="entry name" value="GGDEF"/>
    <property type="match status" value="1"/>
</dbReference>
<dbReference type="InterPro" id="IPR000160">
    <property type="entry name" value="GGDEF_dom"/>
</dbReference>
<dbReference type="NCBIfam" id="TIGR00254">
    <property type="entry name" value="GGDEF"/>
    <property type="match status" value="1"/>
</dbReference>
<dbReference type="InterPro" id="IPR043128">
    <property type="entry name" value="Rev_trsase/Diguanyl_cyclase"/>
</dbReference>
<feature type="transmembrane region" description="Helical" evidence="4">
    <location>
        <begin position="12"/>
        <end position="30"/>
    </location>
</feature>
<evidence type="ECO:0000313" key="6">
    <source>
        <dbReference type="EMBL" id="KFZ30667.1"/>
    </source>
</evidence>
<keyword evidence="7" id="KW-1185">Reference proteome</keyword>
<dbReference type="SMART" id="SM00267">
    <property type="entry name" value="GGDEF"/>
    <property type="match status" value="1"/>
</dbReference>
<dbReference type="eggNOG" id="COG2199">
    <property type="taxonomic scope" value="Bacteria"/>
</dbReference>
<comment type="cofactor">
    <cofactor evidence="1">
        <name>Mg(2+)</name>
        <dbReference type="ChEBI" id="CHEBI:18420"/>
    </cofactor>
</comment>
<gene>
    <name evidence="6" type="ORF">IDSA_09080</name>
</gene>
<feature type="domain" description="GGDEF" evidence="5">
    <location>
        <begin position="381"/>
        <end position="511"/>
    </location>
</feature>
<dbReference type="EMBL" id="JPER01000004">
    <property type="protein sequence ID" value="KFZ30667.1"/>
    <property type="molecule type" value="Genomic_DNA"/>
</dbReference>
<keyword evidence="4" id="KW-0812">Transmembrane</keyword>
<dbReference type="GO" id="GO:0005886">
    <property type="term" value="C:plasma membrane"/>
    <property type="evidence" value="ECO:0007669"/>
    <property type="project" value="TreeGrafter"/>
</dbReference>
<evidence type="ECO:0000256" key="3">
    <source>
        <dbReference type="ARBA" id="ARBA00034247"/>
    </source>
</evidence>
<organism evidence="6 7">
    <name type="scientific">Pseudidiomarina salinarum</name>
    <dbReference type="NCBI Taxonomy" id="435908"/>
    <lineage>
        <taxon>Bacteria</taxon>
        <taxon>Pseudomonadati</taxon>
        <taxon>Pseudomonadota</taxon>
        <taxon>Gammaproteobacteria</taxon>
        <taxon>Alteromonadales</taxon>
        <taxon>Idiomarinaceae</taxon>
        <taxon>Pseudidiomarina</taxon>
    </lineage>
</organism>
<accession>A0A094IU49</accession>
<dbReference type="CDD" id="cd01949">
    <property type="entry name" value="GGDEF"/>
    <property type="match status" value="1"/>
</dbReference>
<dbReference type="SUPFAM" id="SSF55073">
    <property type="entry name" value="Nucleotide cyclase"/>
    <property type="match status" value="1"/>
</dbReference>
<comment type="catalytic activity">
    <reaction evidence="3">
        <text>2 GTP = 3',3'-c-di-GMP + 2 diphosphate</text>
        <dbReference type="Rhea" id="RHEA:24898"/>
        <dbReference type="ChEBI" id="CHEBI:33019"/>
        <dbReference type="ChEBI" id="CHEBI:37565"/>
        <dbReference type="ChEBI" id="CHEBI:58805"/>
        <dbReference type="EC" id="2.7.7.65"/>
    </reaction>
</comment>
<evidence type="ECO:0000256" key="2">
    <source>
        <dbReference type="ARBA" id="ARBA00012528"/>
    </source>
</evidence>
<dbReference type="AlphaFoldDB" id="A0A094IU49"/>
<comment type="caution">
    <text evidence="6">The sequence shown here is derived from an EMBL/GenBank/DDBJ whole genome shotgun (WGS) entry which is preliminary data.</text>
</comment>
<reference evidence="6 7" key="1">
    <citation type="submission" date="2014-06" db="EMBL/GenBank/DDBJ databases">
        <title>The draft genome sequence of Idiomarina salinarum ISL-52.</title>
        <authorList>
            <person name="Du J."/>
            <person name="Shao Z."/>
        </authorList>
    </citation>
    <scope>NUCLEOTIDE SEQUENCE [LARGE SCALE GENOMIC DNA]</scope>
    <source>
        <strain evidence="6 7">ISL-52</strain>
    </source>
</reference>
<dbReference type="PANTHER" id="PTHR45138">
    <property type="entry name" value="REGULATORY COMPONENTS OF SENSORY TRANSDUCTION SYSTEM"/>
    <property type="match status" value="1"/>
</dbReference>
<evidence type="ECO:0000313" key="7">
    <source>
        <dbReference type="Proteomes" id="UP000054363"/>
    </source>
</evidence>
<dbReference type="GO" id="GO:1902201">
    <property type="term" value="P:negative regulation of bacterial-type flagellum-dependent cell motility"/>
    <property type="evidence" value="ECO:0007669"/>
    <property type="project" value="TreeGrafter"/>
</dbReference>
<dbReference type="CDD" id="cd12914">
    <property type="entry name" value="PDC1_DGC_like"/>
    <property type="match status" value="1"/>
</dbReference>
<dbReference type="GO" id="GO:0043709">
    <property type="term" value="P:cell adhesion involved in single-species biofilm formation"/>
    <property type="evidence" value="ECO:0007669"/>
    <property type="project" value="TreeGrafter"/>
</dbReference>
<proteinExistence type="predicted"/>
<dbReference type="PANTHER" id="PTHR45138:SF9">
    <property type="entry name" value="DIGUANYLATE CYCLASE DGCM-RELATED"/>
    <property type="match status" value="1"/>
</dbReference>